<keyword evidence="6" id="KW-0489">Methyltransferase</keyword>
<dbReference type="SUPFAM" id="SSF51621">
    <property type="entry name" value="Phosphoenolpyruvate/pyruvate domain"/>
    <property type="match status" value="1"/>
</dbReference>
<evidence type="ECO:0000313" key="6">
    <source>
        <dbReference type="EMBL" id="SHO81594.1"/>
    </source>
</evidence>
<dbReference type="GO" id="GO:0015940">
    <property type="term" value="P:pantothenate biosynthetic process"/>
    <property type="evidence" value="ECO:0007669"/>
    <property type="project" value="InterPro"/>
</dbReference>
<dbReference type="EC" id="2.1.2.11" evidence="3"/>
<evidence type="ECO:0000256" key="3">
    <source>
        <dbReference type="ARBA" id="ARBA00012618"/>
    </source>
</evidence>
<accession>A0A1W1EL68</accession>
<dbReference type="InterPro" id="IPR040442">
    <property type="entry name" value="Pyrv_kinase-like_dom_sf"/>
</dbReference>
<dbReference type="GO" id="GO:0000287">
    <property type="term" value="F:magnesium ion binding"/>
    <property type="evidence" value="ECO:0007669"/>
    <property type="project" value="TreeGrafter"/>
</dbReference>
<comment type="similarity">
    <text evidence="2">Belongs to the PanB family.</text>
</comment>
<name>A0A1W1EL68_9ZZZZ</name>
<evidence type="ECO:0000256" key="1">
    <source>
        <dbReference type="ARBA" id="ARBA00005033"/>
    </source>
</evidence>
<evidence type="ECO:0000256" key="2">
    <source>
        <dbReference type="ARBA" id="ARBA00008676"/>
    </source>
</evidence>
<sequence length="264" mass="28968">MNKKITVKTLQKMKVDGEKIVMLTAYDALFTSIFNQYIDIILVGDSLNMSFGGKEDTISANMNQMIYHTQAVMSKSSNSFVLFDMPFGSYPNPDIALQNAIRAYQESGADAIKLEGGKEKANIIEYLTQNAIAVFGHIGLRPQSVRSEGGYSIKGKSQDESNEIISDAIAIEKAGAVGLIIEGVKPDVAQKVTEALNIPVIGIGAGVECDGQVLVWSDMLGLYDEFTPKFVKKYLDGSSLIKEAIKEYRDEVKSSKFPSEDYTY</sequence>
<evidence type="ECO:0000256" key="5">
    <source>
        <dbReference type="SAM" id="Phobius"/>
    </source>
</evidence>
<dbReference type="NCBIfam" id="TIGR00222">
    <property type="entry name" value="panB"/>
    <property type="match status" value="1"/>
</dbReference>
<dbReference type="PANTHER" id="PTHR20881:SF0">
    <property type="entry name" value="3-METHYL-2-OXOBUTANOATE HYDROXYMETHYLTRANSFERASE"/>
    <property type="match status" value="1"/>
</dbReference>
<dbReference type="AlphaFoldDB" id="A0A1W1EL68"/>
<gene>
    <name evidence="6" type="ORF">MNB_SV-15-141</name>
</gene>
<dbReference type="PANTHER" id="PTHR20881">
    <property type="entry name" value="3-METHYL-2-OXOBUTANOATE HYDROXYMETHYLTRANSFERASE"/>
    <property type="match status" value="1"/>
</dbReference>
<dbReference type="InterPro" id="IPR003700">
    <property type="entry name" value="Pantoate_hydroxy_MeTrfase"/>
</dbReference>
<dbReference type="PIRSF" id="PIRSF000388">
    <property type="entry name" value="Pantoate_hydroxy_MeTrfase"/>
    <property type="match status" value="1"/>
</dbReference>
<dbReference type="HAMAP" id="MF_00156">
    <property type="entry name" value="PanB"/>
    <property type="match status" value="1"/>
</dbReference>
<keyword evidence="5" id="KW-0472">Membrane</keyword>
<dbReference type="FunFam" id="3.20.20.60:FF:000003">
    <property type="entry name" value="3-methyl-2-oxobutanoate hydroxymethyltransferase"/>
    <property type="match status" value="1"/>
</dbReference>
<feature type="transmembrane region" description="Helical" evidence="5">
    <location>
        <begin position="20"/>
        <end position="38"/>
    </location>
</feature>
<keyword evidence="5" id="KW-1133">Transmembrane helix</keyword>
<dbReference type="GO" id="GO:0003864">
    <property type="term" value="F:3-methyl-2-oxobutanoate hydroxymethyltransferase activity"/>
    <property type="evidence" value="ECO:0007669"/>
    <property type="project" value="UniProtKB-EC"/>
</dbReference>
<dbReference type="NCBIfam" id="NF001452">
    <property type="entry name" value="PRK00311.1"/>
    <property type="match status" value="1"/>
</dbReference>
<keyword evidence="5" id="KW-0812">Transmembrane</keyword>
<dbReference type="GO" id="GO:0032259">
    <property type="term" value="P:methylation"/>
    <property type="evidence" value="ECO:0007669"/>
    <property type="project" value="UniProtKB-KW"/>
</dbReference>
<dbReference type="CDD" id="cd06557">
    <property type="entry name" value="KPHMT-like"/>
    <property type="match status" value="1"/>
</dbReference>
<proteinExistence type="inferred from homology"/>
<organism evidence="6">
    <name type="scientific">hydrothermal vent metagenome</name>
    <dbReference type="NCBI Taxonomy" id="652676"/>
    <lineage>
        <taxon>unclassified sequences</taxon>
        <taxon>metagenomes</taxon>
        <taxon>ecological metagenomes</taxon>
    </lineage>
</organism>
<evidence type="ECO:0000256" key="4">
    <source>
        <dbReference type="ARBA" id="ARBA00022679"/>
    </source>
</evidence>
<comment type="pathway">
    <text evidence="1">Cofactor biosynthesis; (R)-pantothenate biosynthesis; (R)-pantoate from 3-methyl-2-oxobutanoate: step 1/2.</text>
</comment>
<protein>
    <recommendedName>
        <fullName evidence="3">3-methyl-2-oxobutanoate hydroxymethyltransferase</fullName>
        <ecNumber evidence="3">2.1.2.11</ecNumber>
    </recommendedName>
</protein>
<dbReference type="GO" id="GO:0008168">
    <property type="term" value="F:methyltransferase activity"/>
    <property type="evidence" value="ECO:0007669"/>
    <property type="project" value="UniProtKB-KW"/>
</dbReference>
<keyword evidence="4 6" id="KW-0808">Transferase</keyword>
<dbReference type="GO" id="GO:0005737">
    <property type="term" value="C:cytoplasm"/>
    <property type="evidence" value="ECO:0007669"/>
    <property type="project" value="TreeGrafter"/>
</dbReference>
<dbReference type="Pfam" id="PF02548">
    <property type="entry name" value="Pantoate_transf"/>
    <property type="match status" value="1"/>
</dbReference>
<reference evidence="6" key="1">
    <citation type="submission" date="2016-10" db="EMBL/GenBank/DDBJ databases">
        <authorList>
            <person name="de Groot N.N."/>
        </authorList>
    </citation>
    <scope>NUCLEOTIDE SEQUENCE</scope>
</reference>
<dbReference type="EMBL" id="FRYL01000044">
    <property type="protein sequence ID" value="SHO81594.1"/>
    <property type="molecule type" value="Genomic_DNA"/>
</dbReference>
<dbReference type="Gene3D" id="3.20.20.60">
    <property type="entry name" value="Phosphoenolpyruvate-binding domains"/>
    <property type="match status" value="1"/>
</dbReference>
<dbReference type="InterPro" id="IPR015813">
    <property type="entry name" value="Pyrv/PenolPyrv_kinase-like_dom"/>
</dbReference>